<evidence type="ECO:0000256" key="1">
    <source>
        <dbReference type="ARBA" id="ARBA00022741"/>
    </source>
</evidence>
<dbReference type="GO" id="GO:0008094">
    <property type="term" value="F:ATP-dependent activity, acting on DNA"/>
    <property type="evidence" value="ECO:0007669"/>
    <property type="project" value="TreeGrafter"/>
</dbReference>
<dbReference type="PROSITE" id="PS51192">
    <property type="entry name" value="HELICASE_ATP_BIND_1"/>
    <property type="match status" value="1"/>
</dbReference>
<dbReference type="CDD" id="cd18793">
    <property type="entry name" value="SF2_C_SNF"/>
    <property type="match status" value="1"/>
</dbReference>
<dbReference type="InterPro" id="IPR001650">
    <property type="entry name" value="Helicase_C-like"/>
</dbReference>
<evidence type="ECO:0000313" key="8">
    <source>
        <dbReference type="Proteomes" id="UP001303160"/>
    </source>
</evidence>
<dbReference type="Pfam" id="PF00176">
    <property type="entry name" value="SNF2-rel_dom"/>
    <property type="match status" value="1"/>
</dbReference>
<dbReference type="PANTHER" id="PTHR45626">
    <property type="entry name" value="TRANSCRIPTION TERMINATION FACTOR 2-RELATED"/>
    <property type="match status" value="1"/>
</dbReference>
<proteinExistence type="predicted"/>
<dbReference type="GO" id="GO:0016787">
    <property type="term" value="F:hydrolase activity"/>
    <property type="evidence" value="ECO:0007669"/>
    <property type="project" value="UniProtKB-KW"/>
</dbReference>
<evidence type="ECO:0000313" key="7">
    <source>
        <dbReference type="EMBL" id="KAK4195458.1"/>
    </source>
</evidence>
<dbReference type="AlphaFoldDB" id="A0AAN7AQC6"/>
<dbReference type="CDD" id="cd18008">
    <property type="entry name" value="DEXDc_SHPRH-like"/>
    <property type="match status" value="1"/>
</dbReference>
<gene>
    <name evidence="7" type="ORF">QBC40DRAFT_185704</name>
</gene>
<feature type="region of interest" description="Disordered" evidence="4">
    <location>
        <begin position="509"/>
        <end position="531"/>
    </location>
</feature>
<keyword evidence="2 7" id="KW-0378">Hydrolase</keyword>
<reference evidence="7" key="2">
    <citation type="submission" date="2023-05" db="EMBL/GenBank/DDBJ databases">
        <authorList>
            <consortium name="Lawrence Berkeley National Laboratory"/>
            <person name="Steindorff A."/>
            <person name="Hensen N."/>
            <person name="Bonometti L."/>
            <person name="Westerberg I."/>
            <person name="Brannstrom I.O."/>
            <person name="Guillou S."/>
            <person name="Cros-Aarteil S."/>
            <person name="Calhoun S."/>
            <person name="Haridas S."/>
            <person name="Kuo A."/>
            <person name="Mondo S."/>
            <person name="Pangilinan J."/>
            <person name="Riley R."/>
            <person name="Labutti K."/>
            <person name="Andreopoulos B."/>
            <person name="Lipzen A."/>
            <person name="Chen C."/>
            <person name="Yanf M."/>
            <person name="Daum C."/>
            <person name="Ng V."/>
            <person name="Clum A."/>
            <person name="Ohm R."/>
            <person name="Martin F."/>
            <person name="Silar P."/>
            <person name="Natvig D."/>
            <person name="Lalanne C."/>
            <person name="Gautier V."/>
            <person name="Ament-Velasquez S.L."/>
            <person name="Kruys A."/>
            <person name="Hutchinson M.I."/>
            <person name="Powell A.J."/>
            <person name="Barry K."/>
            <person name="Miller A.N."/>
            <person name="Grigoriev I.V."/>
            <person name="Debuchy R."/>
            <person name="Gladieux P."/>
            <person name="Thoren M.H."/>
            <person name="Johannesson H."/>
        </authorList>
    </citation>
    <scope>NUCLEOTIDE SEQUENCE</scope>
    <source>
        <strain evidence="7">CBS 315.58</strain>
    </source>
</reference>
<feature type="domain" description="Helicase ATP-binding" evidence="5">
    <location>
        <begin position="27"/>
        <end position="110"/>
    </location>
</feature>
<dbReference type="InterPro" id="IPR049730">
    <property type="entry name" value="SNF2/RAD54-like_C"/>
</dbReference>
<feature type="compositionally biased region" description="Polar residues" evidence="4">
    <location>
        <begin position="522"/>
        <end position="531"/>
    </location>
</feature>
<protein>
    <submittedName>
        <fullName evidence="7">P-loop containing nucleoside triphosphate hydrolase protein</fullName>
    </submittedName>
</protein>
<feature type="compositionally biased region" description="Low complexity" evidence="4">
    <location>
        <begin position="509"/>
        <end position="521"/>
    </location>
</feature>
<name>A0AAN7AQC6_9PEZI</name>
<dbReference type="InterPro" id="IPR050628">
    <property type="entry name" value="SNF2_RAD54_helicase_TF"/>
</dbReference>
<dbReference type="PROSITE" id="PS51194">
    <property type="entry name" value="HELICASE_CTER"/>
    <property type="match status" value="1"/>
</dbReference>
<dbReference type="InterPro" id="IPR027417">
    <property type="entry name" value="P-loop_NTPase"/>
</dbReference>
<evidence type="ECO:0000259" key="6">
    <source>
        <dbReference type="PROSITE" id="PS51194"/>
    </source>
</evidence>
<keyword evidence="8" id="KW-1185">Reference proteome</keyword>
<sequence length="531" mass="59297">HTNPGALSWMRHHGRMRVTGPMLGSWPDIVFTTYGTVQHEYKSRRKGLGTIFDYQWLRIIADEAHIIRNQTPTLTAICALDAAARWAVTGTPIQNSLADLSGLLRFLRFHPYHDVKVLDNDIFEYFRLPKKDMEEGTRRLQALCRPIMIRRSKKVISLPSREDIIKTVYFSLGEKSEYLKLETSLQNISNGSEHPQSETANCNTIKLMNRLRIFCNLGLALPLPELSQETGLTPDRSCSKSDEMAEAVISGQLSLGAINCTQCQQIINISDTALGPDKRPQAYYSKCQQFVYCNACASLCNYQATSHCKCGNGAGRCELRVILSQPSVTAEQYEASSSPEQWSSKARAIVQEVKQALPEKSVIFSFWKGSLLMIQRALEFEKVRCERVDGSLSASERESALKRFRTDDGIKVILVTILCGGVGLDLTAASRIHLVEPQWNPAAEEQALARVHRLGQQRPVVTMRYLMSNSIEEHVAKVKGSKQLLTNLLPSSSQCIDYKRQGLSLVVPETPLSPSRTPTTSGYASDQSTIL</sequence>
<dbReference type="GO" id="GO:0006281">
    <property type="term" value="P:DNA repair"/>
    <property type="evidence" value="ECO:0007669"/>
    <property type="project" value="TreeGrafter"/>
</dbReference>
<evidence type="ECO:0000256" key="2">
    <source>
        <dbReference type="ARBA" id="ARBA00022801"/>
    </source>
</evidence>
<dbReference type="GO" id="GO:0005634">
    <property type="term" value="C:nucleus"/>
    <property type="evidence" value="ECO:0007669"/>
    <property type="project" value="TreeGrafter"/>
</dbReference>
<evidence type="ECO:0000259" key="5">
    <source>
        <dbReference type="PROSITE" id="PS51192"/>
    </source>
</evidence>
<reference evidence="7" key="1">
    <citation type="journal article" date="2023" name="Mol. Phylogenet. Evol.">
        <title>Genome-scale phylogeny and comparative genomics of the fungal order Sordariales.</title>
        <authorList>
            <person name="Hensen N."/>
            <person name="Bonometti L."/>
            <person name="Westerberg I."/>
            <person name="Brannstrom I.O."/>
            <person name="Guillou S."/>
            <person name="Cros-Aarteil S."/>
            <person name="Calhoun S."/>
            <person name="Haridas S."/>
            <person name="Kuo A."/>
            <person name="Mondo S."/>
            <person name="Pangilinan J."/>
            <person name="Riley R."/>
            <person name="LaButti K."/>
            <person name="Andreopoulos B."/>
            <person name="Lipzen A."/>
            <person name="Chen C."/>
            <person name="Yan M."/>
            <person name="Daum C."/>
            <person name="Ng V."/>
            <person name="Clum A."/>
            <person name="Steindorff A."/>
            <person name="Ohm R.A."/>
            <person name="Martin F."/>
            <person name="Silar P."/>
            <person name="Natvig D.O."/>
            <person name="Lalanne C."/>
            <person name="Gautier V."/>
            <person name="Ament-Velasquez S.L."/>
            <person name="Kruys A."/>
            <person name="Hutchinson M.I."/>
            <person name="Powell A.J."/>
            <person name="Barry K."/>
            <person name="Miller A.N."/>
            <person name="Grigoriev I.V."/>
            <person name="Debuchy R."/>
            <person name="Gladieux P."/>
            <person name="Hiltunen Thoren M."/>
            <person name="Johannesson H."/>
        </authorList>
    </citation>
    <scope>NUCLEOTIDE SEQUENCE</scope>
    <source>
        <strain evidence="7">CBS 315.58</strain>
    </source>
</reference>
<feature type="domain" description="Helicase C-terminal" evidence="6">
    <location>
        <begin position="348"/>
        <end position="504"/>
    </location>
</feature>
<dbReference type="SUPFAM" id="SSF52540">
    <property type="entry name" value="P-loop containing nucleoside triphosphate hydrolases"/>
    <property type="match status" value="1"/>
</dbReference>
<dbReference type="Gene3D" id="3.40.50.300">
    <property type="entry name" value="P-loop containing nucleotide triphosphate hydrolases"/>
    <property type="match status" value="1"/>
</dbReference>
<dbReference type="Proteomes" id="UP001303160">
    <property type="component" value="Unassembled WGS sequence"/>
</dbReference>
<dbReference type="GO" id="GO:0005524">
    <property type="term" value="F:ATP binding"/>
    <property type="evidence" value="ECO:0007669"/>
    <property type="project" value="UniProtKB-KW"/>
</dbReference>
<dbReference type="InterPro" id="IPR038718">
    <property type="entry name" value="SNF2-like_sf"/>
</dbReference>
<dbReference type="EMBL" id="MU864012">
    <property type="protein sequence ID" value="KAK4195458.1"/>
    <property type="molecule type" value="Genomic_DNA"/>
</dbReference>
<keyword evidence="1" id="KW-0547">Nucleotide-binding</keyword>
<feature type="non-terminal residue" evidence="7">
    <location>
        <position position="1"/>
    </location>
</feature>
<accession>A0AAN7AQC6</accession>
<organism evidence="7 8">
    <name type="scientific">Triangularia verruculosa</name>
    <dbReference type="NCBI Taxonomy" id="2587418"/>
    <lineage>
        <taxon>Eukaryota</taxon>
        <taxon>Fungi</taxon>
        <taxon>Dikarya</taxon>
        <taxon>Ascomycota</taxon>
        <taxon>Pezizomycotina</taxon>
        <taxon>Sordariomycetes</taxon>
        <taxon>Sordariomycetidae</taxon>
        <taxon>Sordariales</taxon>
        <taxon>Podosporaceae</taxon>
        <taxon>Triangularia</taxon>
    </lineage>
</organism>
<dbReference type="SMART" id="SM00490">
    <property type="entry name" value="HELICc"/>
    <property type="match status" value="1"/>
</dbReference>
<evidence type="ECO:0000256" key="3">
    <source>
        <dbReference type="ARBA" id="ARBA00022840"/>
    </source>
</evidence>
<dbReference type="InterPro" id="IPR014001">
    <property type="entry name" value="Helicase_ATP-bd"/>
</dbReference>
<dbReference type="Pfam" id="PF00271">
    <property type="entry name" value="Helicase_C"/>
    <property type="match status" value="1"/>
</dbReference>
<dbReference type="InterPro" id="IPR000330">
    <property type="entry name" value="SNF2_N"/>
</dbReference>
<comment type="caution">
    <text evidence="7">The sequence shown here is derived from an EMBL/GenBank/DDBJ whole genome shotgun (WGS) entry which is preliminary data.</text>
</comment>
<keyword evidence="3" id="KW-0067">ATP-binding</keyword>
<evidence type="ECO:0000256" key="4">
    <source>
        <dbReference type="SAM" id="MobiDB-lite"/>
    </source>
</evidence>
<dbReference type="Gene3D" id="3.40.50.10810">
    <property type="entry name" value="Tandem AAA-ATPase domain"/>
    <property type="match status" value="1"/>
</dbReference>